<evidence type="ECO:0000313" key="1">
    <source>
        <dbReference type="EMBL" id="CAG2239301.1"/>
    </source>
</evidence>
<dbReference type="PANTHER" id="PTHR33845:SF1">
    <property type="entry name" value="C2H2-TYPE DOMAIN-CONTAINING PROTEIN"/>
    <property type="match status" value="1"/>
</dbReference>
<dbReference type="PANTHER" id="PTHR33845">
    <property type="entry name" value="C2H2-TYPE DOMAIN-CONTAINING PROTEIN"/>
    <property type="match status" value="1"/>
</dbReference>
<comment type="caution">
    <text evidence="1">The sequence shown here is derived from an EMBL/GenBank/DDBJ whole genome shotgun (WGS) entry which is preliminary data.</text>
</comment>
<reference evidence="1" key="1">
    <citation type="submission" date="2021-03" db="EMBL/GenBank/DDBJ databases">
        <authorList>
            <person name="Bekaert M."/>
        </authorList>
    </citation>
    <scope>NUCLEOTIDE SEQUENCE</scope>
</reference>
<dbReference type="AlphaFoldDB" id="A0A8S3U1T5"/>
<dbReference type="EMBL" id="CAJPWZ010002510">
    <property type="protein sequence ID" value="CAG2239301.1"/>
    <property type="molecule type" value="Genomic_DNA"/>
</dbReference>
<name>A0A8S3U1T5_MYTED</name>
<dbReference type="OrthoDB" id="6067801at2759"/>
<keyword evidence="2" id="KW-1185">Reference proteome</keyword>
<sequence length="944" mass="107426">MRTLKDECSDDVTDINTCDCNDKNIILTESGLLPKNFTDFYICSTHFNQLLKRNSDLRRRKVCQLPTLISAHPPVASHSVVGVKKPKPSRNITITDVEKIQKCYGLTLPIGTPACTSCLIKISKQSTEIEAESLDQGKCEDDQIEISASEYTVTSEESGSQNYLSQSQQSVRSYERCSYLTSLNDFLSSVRLQEFSEKERKTWQSYTFKTRNTYKERFDEIMKKAESWQQGRQVLSVLASRMSFKDLLSLLPEVTSHRYYAALSHSKKIGPALPIPEKKLHRQKLDPERLDAFLDFITSSHVVRDLPFGEKKLKFSDGTVHNLPNVVRCMGSADIIQQYKAYSQENEISLLGDSTMFKILAQCGAKVRKSLEGLDYFVAEGGRAFITFQDVLDKLLTYDAISPDDHKSFQALFLQSKQYLRTDYKIHISKGREVADHCMLYALSDEKDEAFTEQCSHNHQMVCESCEQLKETIAALQKIFVTSSVDGKEDEMNDLNFRVQQATKNEVLLVCDWAMKFLPRKFREDQCDWFGKRGIPWHISIAFCRKDDGSIGSLGFVHLFATQISQDSQVTASIIQDVMDKIREINTNDIKFHVWSDNAGCYKSTEMLSFLFHSGLTLSYDFCESQNGKGPCDRTAATIKSSIRRYVNQGHDVLTAQSMKKAIDKSSKNVKYIVRVIEGTECRKTKYTAIPAISTYSNFTFSAHGITAWKAYQVGTGKLIPSSDIPTVEKCILNTSCSEIEGEIDVVFHQLPLKAEKEENTITCANEGCTLSFSSFHELSSHLMFGKCEFEFRCQFSNGCDITKKTYITKMSKSFSTNFQVSSAGLTVGINDNSDLELGWALKEERKNKRFNVNQKEYLTEKFNKGLKTGRKEDPFLVSEEMLTDRKEDGNRRFSYDEILSVQQITSFFSRMSRKNKSFDDSVDASREETITTIRRELTADELN</sequence>
<proteinExistence type="predicted"/>
<protein>
    <submittedName>
        <fullName evidence="1">Uncharacterized protein</fullName>
    </submittedName>
</protein>
<accession>A0A8S3U1T5</accession>
<dbReference type="Proteomes" id="UP000683360">
    <property type="component" value="Unassembled WGS sequence"/>
</dbReference>
<organism evidence="1 2">
    <name type="scientific">Mytilus edulis</name>
    <name type="common">Blue mussel</name>
    <dbReference type="NCBI Taxonomy" id="6550"/>
    <lineage>
        <taxon>Eukaryota</taxon>
        <taxon>Metazoa</taxon>
        <taxon>Spiralia</taxon>
        <taxon>Lophotrochozoa</taxon>
        <taxon>Mollusca</taxon>
        <taxon>Bivalvia</taxon>
        <taxon>Autobranchia</taxon>
        <taxon>Pteriomorphia</taxon>
        <taxon>Mytilida</taxon>
        <taxon>Mytiloidea</taxon>
        <taxon>Mytilidae</taxon>
        <taxon>Mytilinae</taxon>
        <taxon>Mytilus</taxon>
    </lineage>
</organism>
<evidence type="ECO:0000313" key="2">
    <source>
        <dbReference type="Proteomes" id="UP000683360"/>
    </source>
</evidence>
<gene>
    <name evidence="1" type="ORF">MEDL_51653</name>
</gene>